<keyword evidence="1 2" id="KW-0694">RNA-binding</keyword>
<evidence type="ECO:0000313" key="5">
    <source>
        <dbReference type="Proteomes" id="UP001054837"/>
    </source>
</evidence>
<dbReference type="PROSITE" id="PS50102">
    <property type="entry name" value="RRM"/>
    <property type="match status" value="1"/>
</dbReference>
<keyword evidence="5" id="KW-1185">Reference proteome</keyword>
<dbReference type="Pfam" id="PF00076">
    <property type="entry name" value="RRM_1"/>
    <property type="match status" value="1"/>
</dbReference>
<sequence length="310" mass="35487">MEKSDEKIKYVCQHRKIIFGPRKSMKDVLPPNGSEVTIKNIPSDMKASELFSFLEQAGELYQMVFMTGPVDKGSPVTYAFAIYVQKEGAEKARNKFHRYEIRPNFRLRVTLSVDKRYVKVMNIPADKTKDEILQEMSSYLRGIIGLCVRPNREKNCQIATFKFKTFTWARKAKNRFKNVRFTFFNGIRPIFQWPTNVKTVDREECEVVVGEQYQGAVAEKKKESEVVGGGRRGAGAKKRKQPGDCIGPDMNIKLQKICEGIDEIVDIAQERDADPAVMDNCLQRVRDDVDEVRGEVDEALGCVSTILEYY</sequence>
<dbReference type="Proteomes" id="UP001054837">
    <property type="component" value="Unassembled WGS sequence"/>
</dbReference>
<organism evidence="4 5">
    <name type="scientific">Caerostris darwini</name>
    <dbReference type="NCBI Taxonomy" id="1538125"/>
    <lineage>
        <taxon>Eukaryota</taxon>
        <taxon>Metazoa</taxon>
        <taxon>Ecdysozoa</taxon>
        <taxon>Arthropoda</taxon>
        <taxon>Chelicerata</taxon>
        <taxon>Arachnida</taxon>
        <taxon>Araneae</taxon>
        <taxon>Araneomorphae</taxon>
        <taxon>Entelegynae</taxon>
        <taxon>Araneoidea</taxon>
        <taxon>Araneidae</taxon>
        <taxon>Caerostris</taxon>
    </lineage>
</organism>
<dbReference type="Gene3D" id="3.30.70.330">
    <property type="match status" value="1"/>
</dbReference>
<dbReference type="InterPro" id="IPR012677">
    <property type="entry name" value="Nucleotide-bd_a/b_plait_sf"/>
</dbReference>
<gene>
    <name evidence="4" type="ORF">CDAR_504581</name>
</gene>
<dbReference type="PANTHER" id="PTHR21245">
    <property type="entry name" value="HETEROGENEOUS NUCLEAR RIBONUCLEOPROTEIN"/>
    <property type="match status" value="1"/>
</dbReference>
<dbReference type="InterPro" id="IPR000504">
    <property type="entry name" value="RRM_dom"/>
</dbReference>
<evidence type="ECO:0000259" key="3">
    <source>
        <dbReference type="PROSITE" id="PS50102"/>
    </source>
</evidence>
<dbReference type="SUPFAM" id="SSF54928">
    <property type="entry name" value="RNA-binding domain, RBD"/>
    <property type="match status" value="1"/>
</dbReference>
<comment type="caution">
    <text evidence="4">The sequence shown here is derived from an EMBL/GenBank/DDBJ whole genome shotgun (WGS) entry which is preliminary data.</text>
</comment>
<proteinExistence type="predicted"/>
<dbReference type="SMART" id="SM00360">
    <property type="entry name" value="RRM"/>
    <property type="match status" value="1"/>
</dbReference>
<evidence type="ECO:0000256" key="2">
    <source>
        <dbReference type="PROSITE-ProRule" id="PRU00176"/>
    </source>
</evidence>
<evidence type="ECO:0000256" key="1">
    <source>
        <dbReference type="ARBA" id="ARBA00022884"/>
    </source>
</evidence>
<dbReference type="AlphaFoldDB" id="A0AAV4SC88"/>
<dbReference type="GO" id="GO:0003723">
    <property type="term" value="F:RNA binding"/>
    <property type="evidence" value="ECO:0007669"/>
    <property type="project" value="UniProtKB-UniRule"/>
</dbReference>
<feature type="domain" description="RRM" evidence="3">
    <location>
        <begin position="34"/>
        <end position="114"/>
    </location>
</feature>
<name>A0AAV4SC88_9ARAC</name>
<dbReference type="EMBL" id="BPLQ01007492">
    <property type="protein sequence ID" value="GIY30452.1"/>
    <property type="molecule type" value="Genomic_DNA"/>
</dbReference>
<reference evidence="4 5" key="1">
    <citation type="submission" date="2021-06" db="EMBL/GenBank/DDBJ databases">
        <title>Caerostris darwini draft genome.</title>
        <authorList>
            <person name="Kono N."/>
            <person name="Arakawa K."/>
        </authorList>
    </citation>
    <scope>NUCLEOTIDE SEQUENCE [LARGE SCALE GENOMIC DNA]</scope>
</reference>
<dbReference type="InterPro" id="IPR035979">
    <property type="entry name" value="RBD_domain_sf"/>
</dbReference>
<protein>
    <recommendedName>
        <fullName evidence="3">RRM domain-containing protein</fullName>
    </recommendedName>
</protein>
<accession>A0AAV4SC88</accession>
<evidence type="ECO:0000313" key="4">
    <source>
        <dbReference type="EMBL" id="GIY30452.1"/>
    </source>
</evidence>